<dbReference type="OrthoDB" id="1434354at2759"/>
<dbReference type="PANTHER" id="PTHR45657:SF1">
    <property type="entry name" value="CRAL-TRIO DOMAIN-CONTAINING PROTEIN YKL091C-RELATED"/>
    <property type="match status" value="1"/>
</dbReference>
<dbReference type="Proteomes" id="UP000559256">
    <property type="component" value="Unassembled WGS sequence"/>
</dbReference>
<evidence type="ECO:0000313" key="4">
    <source>
        <dbReference type="Proteomes" id="UP000559256"/>
    </source>
</evidence>
<evidence type="ECO:0000313" key="3">
    <source>
        <dbReference type="EMBL" id="KAF5369447.1"/>
    </source>
</evidence>
<name>A0A8H5GQY0_9AGAR</name>
<dbReference type="EMBL" id="JAACJM010000013">
    <property type="protein sequence ID" value="KAF5369447.1"/>
    <property type="molecule type" value="Genomic_DNA"/>
</dbReference>
<feature type="region of interest" description="Disordered" evidence="1">
    <location>
        <begin position="297"/>
        <end position="339"/>
    </location>
</feature>
<dbReference type="SMART" id="SM01100">
    <property type="entry name" value="CRAL_TRIO_N"/>
    <property type="match status" value="1"/>
</dbReference>
<feature type="domain" description="CRAL-TRIO" evidence="2">
    <location>
        <begin position="137"/>
        <end position="280"/>
    </location>
</feature>
<evidence type="ECO:0000256" key="1">
    <source>
        <dbReference type="SAM" id="MobiDB-lite"/>
    </source>
</evidence>
<dbReference type="InterPro" id="IPR001251">
    <property type="entry name" value="CRAL-TRIO_dom"/>
</dbReference>
<evidence type="ECO:0000259" key="2">
    <source>
        <dbReference type="PROSITE" id="PS50191"/>
    </source>
</evidence>
<dbReference type="InterPro" id="IPR051026">
    <property type="entry name" value="PI/PC_transfer"/>
</dbReference>
<dbReference type="CDD" id="cd00170">
    <property type="entry name" value="SEC14"/>
    <property type="match status" value="1"/>
</dbReference>
<dbReference type="InterPro" id="IPR011074">
    <property type="entry name" value="CRAL/TRIO_N_dom"/>
</dbReference>
<dbReference type="PROSITE" id="PS50191">
    <property type="entry name" value="CRAL_TRIO"/>
    <property type="match status" value="1"/>
</dbReference>
<keyword evidence="4" id="KW-1185">Reference proteome</keyword>
<dbReference type="SUPFAM" id="SSF46938">
    <property type="entry name" value="CRAL/TRIO N-terminal domain"/>
    <property type="match status" value="1"/>
</dbReference>
<dbReference type="Gene3D" id="3.40.525.10">
    <property type="entry name" value="CRAL-TRIO lipid binding domain"/>
    <property type="match status" value="1"/>
</dbReference>
<dbReference type="InterPro" id="IPR036865">
    <property type="entry name" value="CRAL-TRIO_dom_sf"/>
</dbReference>
<dbReference type="PANTHER" id="PTHR45657">
    <property type="entry name" value="CRAL-TRIO DOMAIN-CONTAINING PROTEIN YKL091C-RELATED"/>
    <property type="match status" value="1"/>
</dbReference>
<protein>
    <recommendedName>
        <fullName evidence="2">CRAL-TRIO domain-containing protein</fullName>
    </recommendedName>
</protein>
<dbReference type="SMART" id="SM00516">
    <property type="entry name" value="SEC14"/>
    <property type="match status" value="1"/>
</dbReference>
<dbReference type="AlphaFoldDB" id="A0A8H5GQY0"/>
<comment type="caution">
    <text evidence="3">The sequence shown here is derived from an EMBL/GenBank/DDBJ whole genome shotgun (WGS) entry which is preliminary data.</text>
</comment>
<dbReference type="SUPFAM" id="SSF52087">
    <property type="entry name" value="CRAL/TRIO domain"/>
    <property type="match status" value="1"/>
</dbReference>
<dbReference type="Pfam" id="PF00650">
    <property type="entry name" value="CRAL_TRIO"/>
    <property type="match status" value="1"/>
</dbReference>
<organism evidence="3 4">
    <name type="scientific">Tetrapyrgos nigripes</name>
    <dbReference type="NCBI Taxonomy" id="182062"/>
    <lineage>
        <taxon>Eukaryota</taxon>
        <taxon>Fungi</taxon>
        <taxon>Dikarya</taxon>
        <taxon>Basidiomycota</taxon>
        <taxon>Agaricomycotina</taxon>
        <taxon>Agaricomycetes</taxon>
        <taxon>Agaricomycetidae</taxon>
        <taxon>Agaricales</taxon>
        <taxon>Marasmiineae</taxon>
        <taxon>Marasmiaceae</taxon>
        <taxon>Tetrapyrgos</taxon>
    </lineage>
</organism>
<reference evidence="3 4" key="1">
    <citation type="journal article" date="2020" name="ISME J.">
        <title>Uncovering the hidden diversity of litter-decomposition mechanisms in mushroom-forming fungi.</title>
        <authorList>
            <person name="Floudas D."/>
            <person name="Bentzer J."/>
            <person name="Ahren D."/>
            <person name="Johansson T."/>
            <person name="Persson P."/>
            <person name="Tunlid A."/>
        </authorList>
    </citation>
    <scope>NUCLEOTIDE SEQUENCE [LARGE SCALE GENOMIC DNA]</scope>
    <source>
        <strain evidence="3 4">CBS 291.85</strain>
    </source>
</reference>
<dbReference type="InterPro" id="IPR036273">
    <property type="entry name" value="CRAL/TRIO_N_dom_sf"/>
</dbReference>
<gene>
    <name evidence="3" type="ORF">D9758_002675</name>
</gene>
<proteinExistence type="predicted"/>
<sequence>MPKSSDQDSQADTHKDIISTFRKELFDEGILKEGDSVGTDDATIERFLRARGYNLKKSKDMFRRCQEWRKSVEGVGIDELYRQMDPFDYPERKSVFDCWPMWFHKTDKVCYTKPSFILPSFFLIEFLARPSLNFEFLGRLDLDRLHKECSPERHWQSVLVNAESLPREVIPAAARYHNKPVTSVFVVVDLKGFGLSPILADEKSGSKVFSGVSRLLPRNLSIINAPSSFTIIWAAVKPWLAKETAEKIDILGSDYKERLLELIDADSLPSILGGNCTCEEFGGCHLSGAGPWLDGRKGWGPNSVGKDKEVGLKEGDGSASKIESEEGQDKEQKKTDDKA</sequence>
<accession>A0A8H5GQY0</accession>
<feature type="compositionally biased region" description="Basic and acidic residues" evidence="1">
    <location>
        <begin position="305"/>
        <end position="339"/>
    </location>
</feature>
<dbReference type="Gene3D" id="1.10.8.20">
    <property type="entry name" value="N-terminal domain of phosphatidylinositol transfer protein sec14p"/>
    <property type="match status" value="1"/>
</dbReference>